<dbReference type="STRING" id="1123755.SAMN05444714_1159"/>
<reference evidence="1 2" key="1">
    <citation type="submission" date="2016-10" db="EMBL/GenBank/DDBJ databases">
        <authorList>
            <person name="de Groot N.N."/>
        </authorList>
    </citation>
    <scope>NUCLEOTIDE SEQUENCE [LARGE SCALE GENOMIC DNA]</scope>
    <source>
        <strain evidence="1 2">DSM 29433</strain>
    </source>
</reference>
<evidence type="ECO:0000313" key="2">
    <source>
        <dbReference type="Proteomes" id="UP000198926"/>
    </source>
</evidence>
<dbReference type="RefSeq" id="WP_090205094.1">
    <property type="nucleotide sequence ID" value="NZ_FOZM01000001.1"/>
</dbReference>
<dbReference type="InterPro" id="IPR045516">
    <property type="entry name" value="DUF6477"/>
</dbReference>
<proteinExistence type="predicted"/>
<gene>
    <name evidence="1" type="ORF">SAMN05444714_1159</name>
</gene>
<dbReference type="AlphaFoldDB" id="A0A1I6M2V7"/>
<dbReference type="EMBL" id="FOZM01000001">
    <property type="protein sequence ID" value="SFS09862.1"/>
    <property type="molecule type" value="Genomic_DNA"/>
</dbReference>
<dbReference type="Proteomes" id="UP000198926">
    <property type="component" value="Unassembled WGS sequence"/>
</dbReference>
<organism evidence="1 2">
    <name type="scientific">Yoonia litorea</name>
    <dbReference type="NCBI Taxonomy" id="1123755"/>
    <lineage>
        <taxon>Bacteria</taxon>
        <taxon>Pseudomonadati</taxon>
        <taxon>Pseudomonadota</taxon>
        <taxon>Alphaproteobacteria</taxon>
        <taxon>Rhodobacterales</taxon>
        <taxon>Paracoccaceae</taxon>
        <taxon>Yoonia</taxon>
    </lineage>
</organism>
<keyword evidence="2" id="KW-1185">Reference proteome</keyword>
<sequence length="97" mass="10967">MLDLETQLKLLERPKLLAQAARFGVDSYRRDSHLPRILGQMDLPRPAAAVMALLGKEAELEAHRKEKAGHYRPAHHVDVLIALLGEVRIMRAAQNRL</sequence>
<protein>
    <submittedName>
        <fullName evidence="1">Uncharacterized protein</fullName>
    </submittedName>
</protein>
<accession>A0A1I6M2V7</accession>
<evidence type="ECO:0000313" key="1">
    <source>
        <dbReference type="EMBL" id="SFS09862.1"/>
    </source>
</evidence>
<name>A0A1I6M2V7_9RHOB</name>
<dbReference type="OrthoDB" id="7875218at2"/>
<dbReference type="Pfam" id="PF20083">
    <property type="entry name" value="DUF6477"/>
    <property type="match status" value="1"/>
</dbReference>